<organism evidence="3 4">
    <name type="scientific">Paralimibaculum aggregatum</name>
    <dbReference type="NCBI Taxonomy" id="3036245"/>
    <lineage>
        <taxon>Bacteria</taxon>
        <taxon>Pseudomonadati</taxon>
        <taxon>Pseudomonadota</taxon>
        <taxon>Alphaproteobacteria</taxon>
        <taxon>Rhodobacterales</taxon>
        <taxon>Paracoccaceae</taxon>
        <taxon>Paralimibaculum</taxon>
    </lineage>
</organism>
<dbReference type="SUPFAM" id="SSF51905">
    <property type="entry name" value="FAD/NAD(P)-binding domain"/>
    <property type="match status" value="1"/>
</dbReference>
<proteinExistence type="predicted"/>
<keyword evidence="4" id="KW-1185">Reference proteome</keyword>
<comment type="caution">
    <text evidence="3">The sequence shown here is derived from an EMBL/GenBank/DDBJ whole genome shotgun (WGS) entry which is preliminary data.</text>
</comment>
<dbReference type="Proteomes" id="UP001239909">
    <property type="component" value="Unassembled WGS sequence"/>
</dbReference>
<dbReference type="RefSeq" id="WP_285673450.1">
    <property type="nucleotide sequence ID" value="NZ_BSYI01000035.1"/>
</dbReference>
<gene>
    <name evidence="3" type="ORF">LNKW23_36190</name>
</gene>
<dbReference type="PANTHER" id="PTHR13847">
    <property type="entry name" value="SARCOSINE DEHYDROGENASE-RELATED"/>
    <property type="match status" value="1"/>
</dbReference>
<dbReference type="Gene3D" id="3.30.9.10">
    <property type="entry name" value="D-Amino Acid Oxidase, subunit A, domain 2"/>
    <property type="match status" value="1"/>
</dbReference>
<keyword evidence="1" id="KW-0560">Oxidoreductase</keyword>
<accession>A0ABQ6LR80</accession>
<reference evidence="3 4" key="1">
    <citation type="submission" date="2023-04" db="EMBL/GenBank/DDBJ databases">
        <title>Marinoamorphus aggregata gen. nov., sp. Nov., isolate from tissue of brittle star Ophioplocus japonicus.</title>
        <authorList>
            <person name="Kawano K."/>
            <person name="Sawayama S."/>
            <person name="Nakagawa S."/>
        </authorList>
    </citation>
    <scope>NUCLEOTIDE SEQUENCE [LARGE SCALE GENOMIC DNA]</scope>
    <source>
        <strain evidence="3 4">NKW23</strain>
    </source>
</reference>
<dbReference type="InterPro" id="IPR006076">
    <property type="entry name" value="FAD-dep_OxRdtase"/>
</dbReference>
<evidence type="ECO:0000313" key="4">
    <source>
        <dbReference type="Proteomes" id="UP001239909"/>
    </source>
</evidence>
<protein>
    <submittedName>
        <fullName evidence="3">FAD-binding oxidoreductase</fullName>
    </submittedName>
</protein>
<dbReference type="PANTHER" id="PTHR13847:SF281">
    <property type="entry name" value="FAD DEPENDENT OXIDOREDUCTASE DOMAIN-CONTAINING PROTEIN"/>
    <property type="match status" value="1"/>
</dbReference>
<evidence type="ECO:0000256" key="1">
    <source>
        <dbReference type="ARBA" id="ARBA00023002"/>
    </source>
</evidence>
<name>A0ABQ6LR80_9RHOB</name>
<sequence>MSAPRRALRLPRQPGVSGWAAILPARAPCPALAGRQTADVAIIGAGFAGLSAARRLAQLDPALRIAVLEAGRVAEGAAGRNTGFMIDLPHDLASDDYAGSGDDRAQIALNRQAIGFAAEAVEELGLDAETFAPAGKINAAATEAGERANRGYSAHLGQLGEAHEMLDAAAMREITGTGFYRAGLFTPGAAMIQPARYIRGLADGLAARAGRVTLHEDSPVREIARAGDAWALQAGAGTLTAPRVILAVNGHAESFGFFARRLMHVFTYASMTRALTAEEAARLGGQARWGVTPADPMGTTVRRISGTGGDRIVVRSRFTFEPSMTVSDAQVARAGRLHDRRFAERFPMLAGVGMAHRWAGHLCLSRNGVPAFGEVEPGIVAACCQNGLGTVRGTLAGMAAAEATLGRETGRTRALAGAEAPARLPPEPVASIGANAYLRYKEWRAGRE</sequence>
<dbReference type="EMBL" id="BSYI01000035">
    <property type="protein sequence ID" value="GMG84403.1"/>
    <property type="molecule type" value="Genomic_DNA"/>
</dbReference>
<dbReference type="Gene3D" id="3.50.50.60">
    <property type="entry name" value="FAD/NAD(P)-binding domain"/>
    <property type="match status" value="1"/>
</dbReference>
<evidence type="ECO:0000313" key="3">
    <source>
        <dbReference type="EMBL" id="GMG84403.1"/>
    </source>
</evidence>
<feature type="domain" description="FAD dependent oxidoreductase" evidence="2">
    <location>
        <begin position="39"/>
        <end position="402"/>
    </location>
</feature>
<dbReference type="Pfam" id="PF01266">
    <property type="entry name" value="DAO"/>
    <property type="match status" value="1"/>
</dbReference>
<evidence type="ECO:0000259" key="2">
    <source>
        <dbReference type="Pfam" id="PF01266"/>
    </source>
</evidence>
<dbReference type="InterPro" id="IPR036188">
    <property type="entry name" value="FAD/NAD-bd_sf"/>
</dbReference>